<evidence type="ECO:0000313" key="1">
    <source>
        <dbReference type="EMBL" id="KAI5651063.1"/>
    </source>
</evidence>
<protein>
    <submittedName>
        <fullName evidence="1">Uncharacterized protein</fullName>
    </submittedName>
</protein>
<keyword evidence="2" id="KW-1185">Reference proteome</keyword>
<sequence>MRSSLGKQLKRFGIHKADAKEKKDHQALALLDALEQASQDMKDMRSCCDSLLSAAAATTNSAYEFSESLLEMGNCLLERTTLDNSGECGKALSMLGKVQLELQKLVDGYRAHVIQTITNPSESLLSELRKVEEMKLQCDEKREMYEHIVTQHREKGKSKSGKGESFTMHQLQAAREEYDDVASLCVFRVESLKQGQCRSLLTQASRHHAAQLIFFRKGLKSLEAVEPYIRIVAEKQHIDYQLSELDYPEDPEDGEVGGNSSDADDVGELSFDHRDYKQEQENASKSRNSMELDQMDPSNAQTSGLEDVEINFGRKKGEQVLSQKPRVSSYSAPIYPDKFDFSEKNREMQTPVPKFHAYVLPTPADAKSSTSRSSTSTIQSGTTSVSGSTNNLWHSSPLDIEKPRKLLDDNTAASTFSKGQSVVKDSDNNKPSVPLPSPLVEGISPPQSDTHNGYDARNVKRQAFSGPLLGKPSTSKPFLSASGPIGQSEVPHIVSGVLSRITTSQTSSTPSVPQSVSHPLASSPRISELHELPRPPDSLAFKPATSSITGHSAPLINRNQEVSPTNRSPLLVSNAGSPLPPPPLTVPRSFSIPSSSHRAAAIHVTKLLESDIKDKAEGVHSPPLTPISLSSMSPTAIASELSSNPGQIRGRS</sequence>
<dbReference type="Proteomes" id="UP001060085">
    <property type="component" value="Linkage Group LG08"/>
</dbReference>
<proteinExistence type="predicted"/>
<comment type="caution">
    <text evidence="1">The sequence shown here is derived from an EMBL/GenBank/DDBJ whole genome shotgun (WGS) entry which is preliminary data.</text>
</comment>
<gene>
    <name evidence="1" type="ORF">M9H77_37068</name>
</gene>
<organism evidence="1 2">
    <name type="scientific">Catharanthus roseus</name>
    <name type="common">Madagascar periwinkle</name>
    <name type="synonym">Vinca rosea</name>
    <dbReference type="NCBI Taxonomy" id="4058"/>
    <lineage>
        <taxon>Eukaryota</taxon>
        <taxon>Viridiplantae</taxon>
        <taxon>Streptophyta</taxon>
        <taxon>Embryophyta</taxon>
        <taxon>Tracheophyta</taxon>
        <taxon>Spermatophyta</taxon>
        <taxon>Magnoliopsida</taxon>
        <taxon>eudicotyledons</taxon>
        <taxon>Gunneridae</taxon>
        <taxon>Pentapetalae</taxon>
        <taxon>asterids</taxon>
        <taxon>lamiids</taxon>
        <taxon>Gentianales</taxon>
        <taxon>Apocynaceae</taxon>
        <taxon>Rauvolfioideae</taxon>
        <taxon>Vinceae</taxon>
        <taxon>Catharanthinae</taxon>
        <taxon>Catharanthus</taxon>
    </lineage>
</organism>
<dbReference type="EMBL" id="CM044708">
    <property type="protein sequence ID" value="KAI5651063.1"/>
    <property type="molecule type" value="Genomic_DNA"/>
</dbReference>
<name>A0ACB9ZTY3_CATRO</name>
<accession>A0ACB9ZTY3</accession>
<evidence type="ECO:0000313" key="2">
    <source>
        <dbReference type="Proteomes" id="UP001060085"/>
    </source>
</evidence>
<reference evidence="2" key="1">
    <citation type="journal article" date="2023" name="Nat. Plants">
        <title>Single-cell RNA sequencing provides a high-resolution roadmap for understanding the multicellular compartmentation of specialized metabolism.</title>
        <authorList>
            <person name="Sun S."/>
            <person name="Shen X."/>
            <person name="Li Y."/>
            <person name="Li Y."/>
            <person name="Wang S."/>
            <person name="Li R."/>
            <person name="Zhang H."/>
            <person name="Shen G."/>
            <person name="Guo B."/>
            <person name="Wei J."/>
            <person name="Xu J."/>
            <person name="St-Pierre B."/>
            <person name="Chen S."/>
            <person name="Sun C."/>
        </authorList>
    </citation>
    <scope>NUCLEOTIDE SEQUENCE [LARGE SCALE GENOMIC DNA]</scope>
</reference>